<dbReference type="InterPro" id="IPR036179">
    <property type="entry name" value="Ig-like_dom_sf"/>
</dbReference>
<feature type="domain" description="Ig-like" evidence="4">
    <location>
        <begin position="212"/>
        <end position="306"/>
    </location>
</feature>
<dbReference type="Pfam" id="PF08205">
    <property type="entry name" value="C2-set_2"/>
    <property type="match status" value="1"/>
</dbReference>
<evidence type="ECO:0000313" key="5">
    <source>
        <dbReference type="EMBL" id="RWS28965.1"/>
    </source>
</evidence>
<dbReference type="InterPro" id="IPR013162">
    <property type="entry name" value="CD80_C2-set"/>
</dbReference>
<feature type="domain" description="Ig-like" evidence="4">
    <location>
        <begin position="120"/>
        <end position="203"/>
    </location>
</feature>
<dbReference type="Gene3D" id="2.60.40.10">
    <property type="entry name" value="Immunoglobulins"/>
    <property type="match status" value="4"/>
</dbReference>
<dbReference type="InterPro" id="IPR013783">
    <property type="entry name" value="Ig-like_fold"/>
</dbReference>
<dbReference type="PANTHER" id="PTHR23278:SF19">
    <property type="entry name" value="OBSCURIN"/>
    <property type="match status" value="1"/>
</dbReference>
<reference evidence="5 6" key="1">
    <citation type="journal article" date="2018" name="Gigascience">
        <title>Genomes of trombidid mites reveal novel predicted allergens and laterally-transferred genes associated with secondary metabolism.</title>
        <authorList>
            <person name="Dong X."/>
            <person name="Chaisiri K."/>
            <person name="Xia D."/>
            <person name="Armstrong S.D."/>
            <person name="Fang Y."/>
            <person name="Donnelly M.J."/>
            <person name="Kadowaki T."/>
            <person name="McGarry J.W."/>
            <person name="Darby A.C."/>
            <person name="Makepeace B.L."/>
        </authorList>
    </citation>
    <scope>NUCLEOTIDE SEQUENCE [LARGE SCALE GENOMIC DNA]</scope>
    <source>
        <strain evidence="5">UoL-UT</strain>
    </source>
</reference>
<dbReference type="SUPFAM" id="SSF48726">
    <property type="entry name" value="Immunoglobulin"/>
    <property type="match status" value="4"/>
</dbReference>
<keyword evidence="3" id="KW-1015">Disulfide bond</keyword>
<dbReference type="Proteomes" id="UP000288716">
    <property type="component" value="Unassembled WGS sequence"/>
</dbReference>
<dbReference type="VEuPathDB" id="VectorBase:LDEU003075"/>
<feature type="domain" description="Ig-like" evidence="4">
    <location>
        <begin position="1"/>
        <end position="109"/>
    </location>
</feature>
<dbReference type="InterPro" id="IPR007110">
    <property type="entry name" value="Ig-like_dom"/>
</dbReference>
<dbReference type="InterPro" id="IPR003599">
    <property type="entry name" value="Ig_sub"/>
</dbReference>
<keyword evidence="6" id="KW-1185">Reference proteome</keyword>
<dbReference type="PANTHER" id="PTHR23278">
    <property type="entry name" value="SIDESTEP PROTEIN"/>
    <property type="match status" value="1"/>
</dbReference>
<comment type="subcellular location">
    <subcellularLocation>
        <location evidence="1">Membrane</location>
        <topology evidence="1">Single-pass membrane protein</topology>
    </subcellularLocation>
</comment>
<dbReference type="SMART" id="SM00408">
    <property type="entry name" value="IGc2"/>
    <property type="match status" value="3"/>
</dbReference>
<evidence type="ECO:0000256" key="1">
    <source>
        <dbReference type="ARBA" id="ARBA00004167"/>
    </source>
</evidence>
<sequence length="412" mass="46935">MDFRKYFNYKALKGAKTEIPCNVTAAKNDAVTLILWYKGDNATGPPVYSVDLRNKTVSTAIHTINNRFKKRLMFDLTTIPAYLRVAPVLEEDFGEFFCRVDFRHERTRSYVTFLDIVVFPKKVFIVDMDSQLLTGVIGPFDEGSSIDLICKAEGKPPPKLEWYRNNVLVDDSYISLGDTKEVENHIRIENLTRRDLLVVYKCRNVTNETVKPIDVEITTKRSSFSSGKLAEIICQSRGSRPSPNLTWLRNNKPILDVRQTVSFDENVTRSVLTLIPVEEDNQQILTCRSENPRIPGQLLEDTLKLTIFYKPKATLVLGNKVKHNETKEGEKLQMDCKINANPAVHSVKWFFNGASLTSNRANDIIITAESLVVDSLRREHSGVYWCVATNVEGNGRSNEIEVHVQCRHKPHD</sequence>
<evidence type="ECO:0000313" key="6">
    <source>
        <dbReference type="Proteomes" id="UP000288716"/>
    </source>
</evidence>
<dbReference type="PROSITE" id="PS50835">
    <property type="entry name" value="IG_LIKE"/>
    <property type="match status" value="4"/>
</dbReference>
<evidence type="ECO:0000259" key="4">
    <source>
        <dbReference type="PROSITE" id="PS50835"/>
    </source>
</evidence>
<comment type="caution">
    <text evidence="5">The sequence shown here is derived from an EMBL/GenBank/DDBJ whole genome shotgun (WGS) entry which is preliminary data.</text>
</comment>
<protein>
    <submittedName>
        <fullName evidence="5">Nephrin-like protein</fullName>
    </submittedName>
</protein>
<dbReference type="GO" id="GO:0016020">
    <property type="term" value="C:membrane"/>
    <property type="evidence" value="ECO:0007669"/>
    <property type="project" value="UniProtKB-SubCell"/>
</dbReference>
<dbReference type="InterPro" id="IPR003598">
    <property type="entry name" value="Ig_sub2"/>
</dbReference>
<accession>A0A443SN80</accession>
<dbReference type="OrthoDB" id="8825892at2759"/>
<keyword evidence="2" id="KW-0472">Membrane</keyword>
<dbReference type="Pfam" id="PF13927">
    <property type="entry name" value="Ig_3"/>
    <property type="match status" value="2"/>
</dbReference>
<evidence type="ECO:0000256" key="2">
    <source>
        <dbReference type="ARBA" id="ARBA00023136"/>
    </source>
</evidence>
<gene>
    <name evidence="5" type="ORF">B4U80_00219</name>
</gene>
<feature type="domain" description="Ig-like" evidence="4">
    <location>
        <begin position="311"/>
        <end position="403"/>
    </location>
</feature>
<dbReference type="EMBL" id="NCKV01001128">
    <property type="protein sequence ID" value="RWS28965.1"/>
    <property type="molecule type" value="Genomic_DNA"/>
</dbReference>
<proteinExistence type="predicted"/>
<dbReference type="STRING" id="299467.A0A443SN80"/>
<name>A0A443SN80_9ACAR</name>
<dbReference type="SMART" id="SM00409">
    <property type="entry name" value="IG"/>
    <property type="match status" value="4"/>
</dbReference>
<dbReference type="CDD" id="cd00096">
    <property type="entry name" value="Ig"/>
    <property type="match status" value="1"/>
</dbReference>
<dbReference type="AlphaFoldDB" id="A0A443SN80"/>
<evidence type="ECO:0000256" key="3">
    <source>
        <dbReference type="ARBA" id="ARBA00023157"/>
    </source>
</evidence>
<organism evidence="5 6">
    <name type="scientific">Leptotrombidium deliense</name>
    <dbReference type="NCBI Taxonomy" id="299467"/>
    <lineage>
        <taxon>Eukaryota</taxon>
        <taxon>Metazoa</taxon>
        <taxon>Ecdysozoa</taxon>
        <taxon>Arthropoda</taxon>
        <taxon>Chelicerata</taxon>
        <taxon>Arachnida</taxon>
        <taxon>Acari</taxon>
        <taxon>Acariformes</taxon>
        <taxon>Trombidiformes</taxon>
        <taxon>Prostigmata</taxon>
        <taxon>Anystina</taxon>
        <taxon>Parasitengona</taxon>
        <taxon>Trombiculoidea</taxon>
        <taxon>Trombiculidae</taxon>
        <taxon>Leptotrombidium</taxon>
    </lineage>
</organism>